<dbReference type="GO" id="GO:0003677">
    <property type="term" value="F:DNA binding"/>
    <property type="evidence" value="ECO:0007669"/>
    <property type="project" value="InterPro"/>
</dbReference>
<evidence type="ECO:0000313" key="4">
    <source>
        <dbReference type="Proteomes" id="UP001138686"/>
    </source>
</evidence>
<evidence type="ECO:0000256" key="1">
    <source>
        <dbReference type="SAM" id="Phobius"/>
    </source>
</evidence>
<name>A0A9X1FQP1_9FLAO</name>
<dbReference type="PANTHER" id="PTHR21180">
    <property type="entry name" value="ENDONUCLEASE/EXONUCLEASE/PHOSPHATASE FAMILY DOMAIN-CONTAINING PROTEIN 1"/>
    <property type="match status" value="1"/>
</dbReference>
<gene>
    <name evidence="3" type="ORF">KXJ69_12280</name>
</gene>
<dbReference type="InterPro" id="IPR003583">
    <property type="entry name" value="Hlx-hairpin-Hlx_DNA-bd_motif"/>
</dbReference>
<dbReference type="GO" id="GO:0006281">
    <property type="term" value="P:DNA repair"/>
    <property type="evidence" value="ECO:0007669"/>
    <property type="project" value="InterPro"/>
</dbReference>
<dbReference type="Pfam" id="PF12836">
    <property type="entry name" value="HHH_3"/>
    <property type="match status" value="2"/>
</dbReference>
<protein>
    <submittedName>
        <fullName evidence="3">Helix-hairpin-helix domain-containing protein</fullName>
    </submittedName>
</protein>
<dbReference type="EMBL" id="JAHWDP010000006">
    <property type="protein sequence ID" value="MBW2938886.1"/>
    <property type="molecule type" value="Genomic_DNA"/>
</dbReference>
<organism evidence="3 4">
    <name type="scientific">Halomarinibacterium sedimenti</name>
    <dbReference type="NCBI Taxonomy" id="2857106"/>
    <lineage>
        <taxon>Bacteria</taxon>
        <taxon>Pseudomonadati</taxon>
        <taxon>Bacteroidota</taxon>
        <taxon>Flavobacteriia</taxon>
        <taxon>Flavobacteriales</taxon>
        <taxon>Flavobacteriaceae</taxon>
        <taxon>Halomarinibacterium</taxon>
    </lineage>
</organism>
<evidence type="ECO:0000259" key="2">
    <source>
        <dbReference type="SMART" id="SM00278"/>
    </source>
</evidence>
<evidence type="ECO:0000313" key="3">
    <source>
        <dbReference type="EMBL" id="MBW2938886.1"/>
    </source>
</evidence>
<comment type="caution">
    <text evidence="3">The sequence shown here is derived from an EMBL/GenBank/DDBJ whole genome shotgun (WGS) entry which is preliminary data.</text>
</comment>
<dbReference type="SMART" id="SM00278">
    <property type="entry name" value="HhH1"/>
    <property type="match status" value="3"/>
</dbReference>
<feature type="domain" description="Helix-hairpin-helix DNA-binding motif class 1" evidence="2">
    <location>
        <begin position="170"/>
        <end position="189"/>
    </location>
</feature>
<dbReference type="RefSeq" id="WP_219053415.1">
    <property type="nucleotide sequence ID" value="NZ_JAHWDP010000006.1"/>
</dbReference>
<feature type="transmembrane region" description="Helical" evidence="1">
    <location>
        <begin position="20"/>
        <end position="37"/>
    </location>
</feature>
<reference evidence="3" key="1">
    <citation type="submission" date="2021-07" db="EMBL/GenBank/DDBJ databases">
        <title>Aureisphaera sp. CAU 1614 isolated from sea sediment.</title>
        <authorList>
            <person name="Kim W."/>
        </authorList>
    </citation>
    <scope>NUCLEOTIDE SEQUENCE</scope>
    <source>
        <strain evidence="3">CAU 1614</strain>
    </source>
</reference>
<accession>A0A9X1FQP1</accession>
<dbReference type="AlphaFoldDB" id="A0A9X1FQP1"/>
<dbReference type="Proteomes" id="UP001138686">
    <property type="component" value="Unassembled WGS sequence"/>
</dbReference>
<sequence>MFQNFLKSHLRFSRSEQSGILLLSALIILLIYLNYFFSFSSESSFKIDTPKVLLLQIEMDSLRKVELDKRKPKLYPFNPNFITDFKAYTLGMKTEEYDKLKTFREDGKWINSVSDFKKVTGVNQNWLDSISPYFKFPEWVTNPKRNTKTNSYNKVLSFSEKTDLNLATKEQLMEVSGIGDALSNRIIEYRNKLGGFTDDVQLYFVYGLDASVVQRALNKFTVKTPKEIQKMNINHSSASDIATLPGISFALAKDIWEFVHLRNGIGNLDELSKIEGITVQKLQLIKLYLLAE</sequence>
<keyword evidence="4" id="KW-1185">Reference proteome</keyword>
<feature type="domain" description="Helix-hairpin-helix DNA-binding motif class 1" evidence="2">
    <location>
        <begin position="269"/>
        <end position="288"/>
    </location>
</feature>
<feature type="domain" description="Helix-hairpin-helix DNA-binding motif class 1" evidence="2">
    <location>
        <begin position="239"/>
        <end position="258"/>
    </location>
</feature>
<keyword evidence="1" id="KW-0812">Transmembrane</keyword>
<dbReference type="PANTHER" id="PTHR21180:SF32">
    <property type="entry name" value="ENDONUCLEASE_EXONUCLEASE_PHOSPHATASE FAMILY DOMAIN-CONTAINING PROTEIN 1"/>
    <property type="match status" value="1"/>
</dbReference>
<proteinExistence type="predicted"/>
<keyword evidence="1" id="KW-0472">Membrane</keyword>
<keyword evidence="1" id="KW-1133">Transmembrane helix</keyword>
<dbReference type="InterPro" id="IPR051675">
    <property type="entry name" value="Endo/Exo/Phosphatase_dom_1"/>
</dbReference>